<gene>
    <name evidence="2" type="ORF">UFOPK1811_00041</name>
    <name evidence="3" type="ORF">UFOPK2360_00854</name>
    <name evidence="4" type="ORF">UFOPK2659_00429</name>
    <name evidence="5" type="ORF">UFOPK2922_00423</name>
    <name evidence="6" type="ORF">UFOPK3306_00551</name>
    <name evidence="7" type="ORF">UFOPK4209_00383</name>
</gene>
<accession>A0A6J6NI48</accession>
<evidence type="ECO:0000256" key="1">
    <source>
        <dbReference type="SAM" id="MobiDB-lite"/>
    </source>
</evidence>
<evidence type="ECO:0000313" key="6">
    <source>
        <dbReference type="EMBL" id="CAB4863443.1"/>
    </source>
</evidence>
<organism evidence="3">
    <name type="scientific">freshwater metagenome</name>
    <dbReference type="NCBI Taxonomy" id="449393"/>
    <lineage>
        <taxon>unclassified sequences</taxon>
        <taxon>metagenomes</taxon>
        <taxon>ecological metagenomes</taxon>
    </lineage>
</organism>
<evidence type="ECO:0000313" key="5">
    <source>
        <dbReference type="EMBL" id="CAB4772277.1"/>
    </source>
</evidence>
<dbReference type="AlphaFoldDB" id="A0A6J6NI48"/>
<dbReference type="EMBL" id="CAEZZS010000012">
    <property type="protein sequence ID" value="CAB4772277.1"/>
    <property type="molecule type" value="Genomic_DNA"/>
</dbReference>
<proteinExistence type="predicted"/>
<feature type="region of interest" description="Disordered" evidence="1">
    <location>
        <begin position="518"/>
        <end position="538"/>
    </location>
</feature>
<reference evidence="3" key="1">
    <citation type="submission" date="2020-05" db="EMBL/GenBank/DDBJ databases">
        <authorList>
            <person name="Chiriac C."/>
            <person name="Salcher M."/>
            <person name="Ghai R."/>
            <person name="Kavagutti S V."/>
        </authorList>
    </citation>
    <scope>NUCLEOTIDE SEQUENCE</scope>
</reference>
<sequence>MRKQLSILALIAFLVTGNFLAPASATTAFNVNLADHFGGIPQDNLSYITTGQGNNGSESLCTGWDDPKCSNSLTAYVILPVCKGATEANCVEALSITTSKVPQSKAVFVKTIGTQSFAANVNQELPAGSNWSLFEVPALAVAGEVSKYSVKVKVDFQKIPIIGLKPKAFSATVVPYASGTTSMRDIAMYEWVNPLGVPTVSGNQGDSKCVWTENGTCGVEVAFPKDAKVKLTIHLGNYLTSWLHGRLTEPTVDITAITQTQNRLTVEAAPVLTPSASALISSTEVSPEISNNFRDPSGYLPPGEISMMTTASSDGALRNFLGFEKFFANKATSLTDTWSFRSINPAEVMSSGFAGFAGFGSTSDSTGLGSSAAKCLPQASSILGAIAGANSTTALIGMVTTNALTYESGPPKFEDGYLNYKVAGVHSNPDGSDFIGKYDLVMDGAIARCLYGFGAKVPVSATVSIVSTEAGSRVQSTLFKDDGQWIRLGAYGFTFSSPTLKIKLAQGGAADPAKVAVKEESPTAPEKQAPKEEAVATTTKAAAPVEVKKIATKSISCLKGKIIRKISGTNPKCPAGFKKK</sequence>
<dbReference type="EMBL" id="CAEZXH010000048">
    <property type="protein sequence ID" value="CAB4685816.1"/>
    <property type="molecule type" value="Genomic_DNA"/>
</dbReference>
<evidence type="ECO:0000313" key="3">
    <source>
        <dbReference type="EMBL" id="CAB4685816.1"/>
    </source>
</evidence>
<protein>
    <submittedName>
        <fullName evidence="3">Unannotated protein</fullName>
    </submittedName>
</protein>
<name>A0A6J6NI48_9ZZZZ</name>
<dbReference type="EMBL" id="CAFBPY010000040">
    <property type="protein sequence ID" value="CAB5036044.1"/>
    <property type="molecule type" value="Genomic_DNA"/>
</dbReference>
<dbReference type="EMBL" id="CAFBLI010000029">
    <property type="protein sequence ID" value="CAB4863443.1"/>
    <property type="molecule type" value="Genomic_DNA"/>
</dbReference>
<evidence type="ECO:0000313" key="4">
    <source>
        <dbReference type="EMBL" id="CAB4717464.1"/>
    </source>
</evidence>
<evidence type="ECO:0000313" key="2">
    <source>
        <dbReference type="EMBL" id="CAB4588984.1"/>
    </source>
</evidence>
<dbReference type="EMBL" id="CAEZYJ010000041">
    <property type="protein sequence ID" value="CAB4717464.1"/>
    <property type="molecule type" value="Genomic_DNA"/>
</dbReference>
<dbReference type="EMBL" id="CAEZUJ010000001">
    <property type="protein sequence ID" value="CAB4588984.1"/>
    <property type="molecule type" value="Genomic_DNA"/>
</dbReference>
<evidence type="ECO:0000313" key="7">
    <source>
        <dbReference type="EMBL" id="CAB5036044.1"/>
    </source>
</evidence>